<dbReference type="PANTHER" id="PTHR12907:SF26">
    <property type="entry name" value="HIF PROLYL HYDROXYLASE, ISOFORM C"/>
    <property type="match status" value="1"/>
</dbReference>
<dbReference type="GeneID" id="68100703"/>
<dbReference type="Proteomes" id="UP000816034">
    <property type="component" value="Unassembled WGS sequence"/>
</dbReference>
<evidence type="ECO:0000259" key="2">
    <source>
        <dbReference type="Pfam" id="PF13640"/>
    </source>
</evidence>
<dbReference type="InterPro" id="IPR051559">
    <property type="entry name" value="HIF_prolyl_hydroxylases"/>
</dbReference>
<dbReference type="InterPro" id="IPR044862">
    <property type="entry name" value="Pro_4_hyd_alph_FE2OG_OXY"/>
</dbReference>
<dbReference type="EMBL" id="PYSW02000032">
    <property type="protein sequence ID" value="KAG2378610.1"/>
    <property type="molecule type" value="Genomic_DNA"/>
</dbReference>
<reference evidence="3 4" key="1">
    <citation type="journal article" date="2018" name="BMC Genomics">
        <title>The genome of Naegleria lovaniensis, the basis for a comparative approach to unravel pathogenicity factors of the human pathogenic amoeba N. fowleri.</title>
        <authorList>
            <person name="Liechti N."/>
            <person name="Schurch N."/>
            <person name="Bruggmann R."/>
            <person name="Wittwer M."/>
        </authorList>
    </citation>
    <scope>NUCLEOTIDE SEQUENCE [LARGE SCALE GENOMIC DNA]</scope>
    <source>
        <strain evidence="3 4">ATCC 30569</strain>
    </source>
</reference>
<dbReference type="Gene3D" id="2.60.120.620">
    <property type="entry name" value="q2cbj1_9rhob like domain"/>
    <property type="match status" value="1"/>
</dbReference>
<dbReference type="GO" id="GO:0031543">
    <property type="term" value="F:peptidyl-proline dioxygenase activity"/>
    <property type="evidence" value="ECO:0007669"/>
    <property type="project" value="TreeGrafter"/>
</dbReference>
<dbReference type="RefSeq" id="XP_044545872.1">
    <property type="nucleotide sequence ID" value="XM_044698304.1"/>
</dbReference>
<protein>
    <recommendedName>
        <fullName evidence="2">Prolyl 4-hydroxylase alpha subunit Fe(2+) 2OG dioxygenase domain-containing protein</fullName>
    </recommendedName>
</protein>
<keyword evidence="4" id="KW-1185">Reference proteome</keyword>
<dbReference type="Pfam" id="PF13640">
    <property type="entry name" value="2OG-FeII_Oxy_3"/>
    <property type="match status" value="1"/>
</dbReference>
<evidence type="ECO:0000313" key="3">
    <source>
        <dbReference type="EMBL" id="KAG2378610.1"/>
    </source>
</evidence>
<dbReference type="GO" id="GO:0071456">
    <property type="term" value="P:cellular response to hypoxia"/>
    <property type="evidence" value="ECO:0007669"/>
    <property type="project" value="TreeGrafter"/>
</dbReference>
<dbReference type="GO" id="GO:0008198">
    <property type="term" value="F:ferrous iron binding"/>
    <property type="evidence" value="ECO:0007669"/>
    <property type="project" value="TreeGrafter"/>
</dbReference>
<evidence type="ECO:0000313" key="4">
    <source>
        <dbReference type="Proteomes" id="UP000816034"/>
    </source>
</evidence>
<organism evidence="3 4">
    <name type="scientific">Naegleria lovaniensis</name>
    <name type="common">Amoeba</name>
    <dbReference type="NCBI Taxonomy" id="51637"/>
    <lineage>
        <taxon>Eukaryota</taxon>
        <taxon>Discoba</taxon>
        <taxon>Heterolobosea</taxon>
        <taxon>Tetramitia</taxon>
        <taxon>Eutetramitia</taxon>
        <taxon>Vahlkampfiidae</taxon>
        <taxon>Naegleria</taxon>
    </lineage>
</organism>
<feature type="domain" description="Prolyl 4-hydroxylase alpha subunit Fe(2+) 2OG dioxygenase" evidence="2">
    <location>
        <begin position="163"/>
        <end position="285"/>
    </location>
</feature>
<name>A0AA88KGG1_NAELO</name>
<accession>A0AA88KGG1</accession>
<proteinExistence type="predicted"/>
<dbReference type="AlphaFoldDB" id="A0AA88KGG1"/>
<dbReference type="PANTHER" id="PTHR12907">
    <property type="entry name" value="EGL NINE HOMOLOG-RELATED"/>
    <property type="match status" value="1"/>
</dbReference>
<keyword evidence="1" id="KW-0847">Vitamin C</keyword>
<gene>
    <name evidence="3" type="ORF">C9374_008249</name>
</gene>
<dbReference type="GO" id="GO:0031418">
    <property type="term" value="F:L-ascorbic acid binding"/>
    <property type="evidence" value="ECO:0007669"/>
    <property type="project" value="UniProtKB-KW"/>
</dbReference>
<evidence type="ECO:0000256" key="1">
    <source>
        <dbReference type="ARBA" id="ARBA00022896"/>
    </source>
</evidence>
<comment type="caution">
    <text evidence="3">The sequence shown here is derived from an EMBL/GenBank/DDBJ whole genome shotgun (WGS) entry which is preliminary data.</text>
</comment>
<sequence>MKFWRENWAHREELIISELKTHHFVILDNFLTFRNDDAKNNFFHHISTLRDKNELIREESYMEDEETGQVTSISTNPFYTLQMTPKHFSDDEPIKNELTYFVETVGTWFQKLLFEKIFDSTNNNIMNEAHRAGNEKENTGNTSNAESKFFFNKVALCEDFNNDLPLHFDNYSNDSRKITVVYYCTPYREEENGENSNDLDMNGANKRNWTGGNLRIYKPSKHLYNNYWESEKLDIEPKFNRAVVFFSDTVVHGVTETLPNDSSDGYEQVPLKMSPPRTTITTWIHCNDMSRICEDKILHQRQMLKFFQP</sequence>